<evidence type="ECO:0000313" key="2">
    <source>
        <dbReference type="Proteomes" id="UP000549765"/>
    </source>
</evidence>
<dbReference type="Proteomes" id="UP000549765">
    <property type="component" value="Unassembled WGS sequence"/>
</dbReference>
<gene>
    <name evidence="1" type="ORF">HF964_03185</name>
</gene>
<dbReference type="AlphaFoldDB" id="A0A7X6N1Z0"/>
<dbReference type="EMBL" id="JAAXPN010000002">
    <property type="protein sequence ID" value="NKZ23812.1"/>
    <property type="molecule type" value="Genomic_DNA"/>
</dbReference>
<organism evidence="1 2">
    <name type="scientific">Periweissella fabalis</name>
    <dbReference type="NCBI Taxonomy" id="1070421"/>
    <lineage>
        <taxon>Bacteria</taxon>
        <taxon>Bacillati</taxon>
        <taxon>Bacillota</taxon>
        <taxon>Bacilli</taxon>
        <taxon>Lactobacillales</taxon>
        <taxon>Lactobacillaceae</taxon>
        <taxon>Periweissella</taxon>
    </lineage>
</organism>
<accession>A0A7X6N1Z0</accession>
<name>A0A7X6N1Z0_9LACO</name>
<reference evidence="1 2" key="1">
    <citation type="submission" date="2020-04" db="EMBL/GenBank/DDBJ databases">
        <title>MicrobeNet Type strains.</title>
        <authorList>
            <person name="Nicholson A.C."/>
        </authorList>
    </citation>
    <scope>NUCLEOTIDE SEQUENCE [LARGE SCALE GENOMIC DNA]</scope>
    <source>
        <strain evidence="1 2">CCUG 61472</strain>
    </source>
</reference>
<keyword evidence="2" id="KW-1185">Reference proteome</keyword>
<comment type="caution">
    <text evidence="1">The sequence shown here is derived from an EMBL/GenBank/DDBJ whole genome shotgun (WGS) entry which is preliminary data.</text>
</comment>
<sequence>MELRQFLDAQPLTYPEYQNIRKYLSHISSFALWPAKHTGNQAPALLVDTEADFNAQLAGKLHKNVVILGLNYGDVKGSEKTIAQQIAMQPVERVALYQSHMNMANQYGGRYGKKGLGPKFSYYQATDSLIRGAYLTDLFKYSLDEHADLIASGLPSHTWNEFEKSHSKAEMAEILAFNIDGLAYELEQIVGLDTSKPFVILLMGKSKFANYQAAIQAKFPTAIIEIIYHYQARKQTIEMEAGNSAVMDKVVERIKAV</sequence>
<evidence type="ECO:0000313" key="1">
    <source>
        <dbReference type="EMBL" id="NKZ23812.1"/>
    </source>
</evidence>
<dbReference type="RefSeq" id="WP_168721613.1">
    <property type="nucleotide sequence ID" value="NZ_JAAXPN010000002.1"/>
</dbReference>
<proteinExistence type="predicted"/>
<protein>
    <submittedName>
        <fullName evidence="1">Uncharacterized protein</fullName>
    </submittedName>
</protein>